<dbReference type="Gene3D" id="1.25.40.10">
    <property type="entry name" value="Tetratricopeptide repeat domain"/>
    <property type="match status" value="2"/>
</dbReference>
<name>B7KC71_GLOC7</name>
<dbReference type="KEGG" id="cyc:PCC7424_0428"/>
<keyword evidence="5" id="KW-1185">Reference proteome</keyword>
<dbReference type="Proteomes" id="UP000002384">
    <property type="component" value="Chromosome"/>
</dbReference>
<dbReference type="PROSITE" id="PS50005">
    <property type="entry name" value="TPR"/>
    <property type="match status" value="3"/>
</dbReference>
<dbReference type="InterPro" id="IPR050498">
    <property type="entry name" value="Ycf3"/>
</dbReference>
<feature type="repeat" description="TPR" evidence="3">
    <location>
        <begin position="178"/>
        <end position="211"/>
    </location>
</feature>
<evidence type="ECO:0000256" key="3">
    <source>
        <dbReference type="PROSITE-ProRule" id="PRU00339"/>
    </source>
</evidence>
<keyword evidence="1" id="KW-0677">Repeat</keyword>
<dbReference type="AlphaFoldDB" id="B7KC71"/>
<dbReference type="HOGENOM" id="CLU_089639_0_0_3"/>
<gene>
    <name evidence="4" type="ordered locus">PCC7424_0428</name>
</gene>
<dbReference type="PANTHER" id="PTHR44858">
    <property type="entry name" value="TETRATRICOPEPTIDE REPEAT PROTEIN 6"/>
    <property type="match status" value="1"/>
</dbReference>
<dbReference type="SUPFAM" id="SSF48452">
    <property type="entry name" value="TPR-like"/>
    <property type="match status" value="1"/>
</dbReference>
<feature type="repeat" description="TPR" evidence="3">
    <location>
        <begin position="109"/>
        <end position="142"/>
    </location>
</feature>
<dbReference type="Pfam" id="PF13174">
    <property type="entry name" value="TPR_6"/>
    <property type="match status" value="1"/>
</dbReference>
<dbReference type="eggNOG" id="COG0457">
    <property type="taxonomic scope" value="Bacteria"/>
</dbReference>
<dbReference type="STRING" id="65393.PCC7424_0428"/>
<keyword evidence="2 3" id="KW-0802">TPR repeat</keyword>
<evidence type="ECO:0000256" key="2">
    <source>
        <dbReference type="ARBA" id="ARBA00022803"/>
    </source>
</evidence>
<dbReference type="PANTHER" id="PTHR44858:SF1">
    <property type="entry name" value="UDP-N-ACETYLGLUCOSAMINE--PEPTIDE N-ACETYLGLUCOSAMINYLTRANSFERASE SPINDLY-RELATED"/>
    <property type="match status" value="1"/>
</dbReference>
<evidence type="ECO:0000256" key="1">
    <source>
        <dbReference type="ARBA" id="ARBA00022737"/>
    </source>
</evidence>
<proteinExistence type="predicted"/>
<organism evidence="4 5">
    <name type="scientific">Gloeothece citriformis (strain PCC 7424)</name>
    <name type="common">Cyanothece sp. (strain PCC 7424)</name>
    <dbReference type="NCBI Taxonomy" id="65393"/>
    <lineage>
        <taxon>Bacteria</taxon>
        <taxon>Bacillati</taxon>
        <taxon>Cyanobacteriota</taxon>
        <taxon>Cyanophyceae</taxon>
        <taxon>Oscillatoriophycideae</taxon>
        <taxon>Chroococcales</taxon>
        <taxon>Aphanothecaceae</taxon>
        <taxon>Gloeothece</taxon>
        <taxon>Gloeothece citriformis</taxon>
    </lineage>
</organism>
<protein>
    <submittedName>
        <fullName evidence="4">Tetratricopeptide TPR_2 repeat protein</fullName>
    </submittedName>
</protein>
<sequence>MLESKDQVMNYNTVNNPSLSEIGSFYPLKREKNRFILVGSEENLQLSVRQKAKQGDYSGAIALLDQLIKWYPQNALVYNNRGLLYFWKGQNFQAIKDYNQAIKLNEKLDKAYNNRANCYVSQGNWAAALTDYETAIDLNPANIKAWMNQGITLRELGLYDLALDNFDWALMISHRFQGRLYAERGYTYHLRGDWNCAIADYHRALSVLPLTDNYLPYRQKVEGWLSELLTYSGVR</sequence>
<feature type="repeat" description="TPR" evidence="3">
    <location>
        <begin position="75"/>
        <end position="108"/>
    </location>
</feature>
<evidence type="ECO:0000313" key="4">
    <source>
        <dbReference type="EMBL" id="ACK68894.1"/>
    </source>
</evidence>
<dbReference type="SMART" id="SM00028">
    <property type="entry name" value="TPR"/>
    <property type="match status" value="4"/>
</dbReference>
<dbReference type="EMBL" id="CP001291">
    <property type="protein sequence ID" value="ACK68894.1"/>
    <property type="molecule type" value="Genomic_DNA"/>
</dbReference>
<dbReference type="Pfam" id="PF00515">
    <property type="entry name" value="TPR_1"/>
    <property type="match status" value="2"/>
</dbReference>
<evidence type="ECO:0000313" key="5">
    <source>
        <dbReference type="Proteomes" id="UP000002384"/>
    </source>
</evidence>
<accession>B7KC71</accession>
<reference evidence="5" key="1">
    <citation type="journal article" date="2011" name="MBio">
        <title>Novel metabolic attributes of the genus Cyanothece, comprising a group of unicellular nitrogen-fixing Cyanobacteria.</title>
        <authorList>
            <person name="Bandyopadhyay A."/>
            <person name="Elvitigala T."/>
            <person name="Welsh E."/>
            <person name="Stockel J."/>
            <person name="Liberton M."/>
            <person name="Min H."/>
            <person name="Sherman L.A."/>
            <person name="Pakrasi H.B."/>
        </authorList>
    </citation>
    <scope>NUCLEOTIDE SEQUENCE [LARGE SCALE GENOMIC DNA]</scope>
    <source>
        <strain evidence="5">PCC 7424</strain>
    </source>
</reference>
<dbReference type="InterPro" id="IPR011990">
    <property type="entry name" value="TPR-like_helical_dom_sf"/>
</dbReference>
<dbReference type="OrthoDB" id="508486at2"/>
<dbReference type="InterPro" id="IPR019734">
    <property type="entry name" value="TPR_rpt"/>
</dbReference>